<comment type="function">
    <text evidence="12">Catalyzes the formation of phosphatidylethanolamine (PtdEtn) from phosphatidylserine (PtdSer). Plays a central role in phospholipid metabolism and in the interorganelle trafficking of phosphatidylserine.</text>
</comment>
<dbReference type="EMBL" id="FO082048">
    <property type="protein sequence ID" value="CCE84394.1"/>
    <property type="molecule type" value="Genomic_DNA"/>
</dbReference>
<comment type="subunit">
    <text evidence="12">Heterodimer of a large membrane-associated beta subunit and a small pyruvoyl-containing alpha subunit.</text>
</comment>
<evidence type="ECO:0000256" key="11">
    <source>
        <dbReference type="ARBA" id="ARBA00023317"/>
    </source>
</evidence>
<dbReference type="HOGENOM" id="CLU_029061_1_0_1"/>
<evidence type="ECO:0000256" key="13">
    <source>
        <dbReference type="SAM" id="MobiDB-lite"/>
    </source>
</evidence>
<comment type="pathway">
    <text evidence="12">Phospholipid metabolism; phosphatidylethanolamine biosynthesis; phosphatidylethanolamine from CDP-diacylglycerol: step 2/2.</text>
</comment>
<name>G8Y9Y0_PICSO</name>
<dbReference type="InterPro" id="IPR003817">
    <property type="entry name" value="PS_Dcarbxylase"/>
</dbReference>
<comment type="catalytic activity">
    <reaction evidence="12">
        <text>a 1,2-diacyl-sn-glycero-3-phospho-L-serine + H(+) = a 1,2-diacyl-sn-glycero-3-phosphoethanolamine + CO2</text>
        <dbReference type="Rhea" id="RHEA:20828"/>
        <dbReference type="ChEBI" id="CHEBI:15378"/>
        <dbReference type="ChEBI" id="CHEBI:16526"/>
        <dbReference type="ChEBI" id="CHEBI:57262"/>
        <dbReference type="ChEBI" id="CHEBI:64612"/>
        <dbReference type="EC" id="4.1.1.65"/>
    </reaction>
</comment>
<organism evidence="15 17">
    <name type="scientific">Pichia sorbitophila (strain ATCC MYA-4447 / BCRC 22081 / CBS 7064 / NBRC 10061 / NRRL Y-12695)</name>
    <name type="common">Hybrid yeast</name>
    <dbReference type="NCBI Taxonomy" id="559304"/>
    <lineage>
        <taxon>Eukaryota</taxon>
        <taxon>Fungi</taxon>
        <taxon>Dikarya</taxon>
        <taxon>Ascomycota</taxon>
        <taxon>Saccharomycotina</taxon>
        <taxon>Pichiomycetes</taxon>
        <taxon>Debaryomycetaceae</taxon>
        <taxon>Millerozyma</taxon>
    </lineage>
</organism>
<dbReference type="PANTHER" id="PTHR10067">
    <property type="entry name" value="PHOSPHATIDYLSERINE DECARBOXYLASE"/>
    <property type="match status" value="1"/>
</dbReference>
<dbReference type="GO" id="GO:0006646">
    <property type="term" value="P:phosphatidylethanolamine biosynthetic process"/>
    <property type="evidence" value="ECO:0007669"/>
    <property type="project" value="UniProtKB-UniRule"/>
</dbReference>
<evidence type="ECO:0000256" key="14">
    <source>
        <dbReference type="SAM" id="Phobius"/>
    </source>
</evidence>
<dbReference type="FunCoup" id="G8Y9Y0">
    <property type="interactions" value="774"/>
</dbReference>
<keyword evidence="8 12" id="KW-0594">Phospholipid biosynthesis</keyword>
<accession>G8Y9Y0</accession>
<keyword evidence="9 12" id="KW-0456">Lyase</keyword>
<evidence type="ECO:0000256" key="6">
    <source>
        <dbReference type="ARBA" id="ARBA00023098"/>
    </source>
</evidence>
<dbReference type="HAMAP" id="MF_03208">
    <property type="entry name" value="PS_decarb_PSD_B_type1_euk"/>
    <property type="match status" value="1"/>
</dbReference>
<feature type="chain" id="PRO_5035010084" description="Phosphatidylserine decarboxylase 1 beta chain" evidence="12">
    <location>
        <begin position="1"/>
        <end position="569"/>
    </location>
</feature>
<dbReference type="GO" id="GO:0005743">
    <property type="term" value="C:mitochondrial inner membrane"/>
    <property type="evidence" value="ECO:0007669"/>
    <property type="project" value="UniProtKB-SubCell"/>
</dbReference>
<comment type="PTM">
    <text evidence="12">Is synthesized initially as an inactive proenzyme. Formation of the active enzyme involves a self-maturation process in which the active site pyruvoyl group is generated from an internal serine residue via an autocatalytic post-translational modification. Two non-identical subunits are generated from the proenzyme in this reaction, and the pyruvate is formed at the N-terminus of the alpha chain, which is derived from the carboxyl end of the proenzyme. The autoendoproteolytic cleavage occurs by a canonical serine protease mechanism, in which the side chain hydroxyl group of the serine supplies its oxygen atom to form the C-terminus of the beta chain, while the remainder of the serine residue undergoes an oxidative deamination to produce ammonia and the pyruvoyl prosthetic group on the alpha chain. During this reaction, the Ser that is part of the protease active site of the proenzyme becomes the pyruvoyl prosthetic group, which constitutes an essential element of the active site of the mature decarboxylase.</text>
</comment>
<dbReference type="Proteomes" id="UP000005222">
    <property type="component" value="Chromosome L"/>
</dbReference>
<keyword evidence="3 12" id="KW-0812">Transmembrane</keyword>
<sequence>MGLQTKISLSVVSKPRVNYTQALYKYGPQVMNISHPLTRASRAAELAGALRVQGQSSQQKRRYGSYKLPTMPRIPRPKRSMLYYSLRSARNGTSQSKLRLPSIKISKRSISTANQKLRNKTVNIHRRFFSTEARLKRRQRRKFIKWWTLTSLTIILGGVAAKIKYEKGESLEEYERGVKPQSWQVAYSSLPLKTLSRMWGQFNSINLPVWFRAPSYKLYSRIFGVNLDEMEEPDLTKYSNLSEFFYRRLKPGVRPIADSEVVSPSDGKVLKFGVIHDGEIEQVKGMTYSIDALLGLKTERLAAPCHSLDFDDVHKDEEALLKRDEEFAKINGISYSLDDILGGESEGTYHLNDIKYQDKGDGTASGAKSSLSQELSVAQNVVGPPLSSLESTNRKHLYFAVIYLAPGDYHRFHSPVNWVATLRRHFIGELFSVAPFFQKTLQGLFVLNERVALLGYWKHGFFSMVPVGATNVGSIVVNFDKYLKTNDIYEHEVYSKPPSAESSASKSDYDDAPETDVETLSSSSSSWWKAERKRLKKNTVYEATYSKASRLLGGYPLAKGQEVGGFKLGSTVVLVFEAPDNFKFDISVGQKVKMGQSLGAFE</sequence>
<feature type="topological domain" description="Mitochondrial intermembrane" evidence="12">
    <location>
        <begin position="166"/>
        <end position="602"/>
    </location>
</feature>
<dbReference type="UniPathway" id="UPA00558">
    <property type="reaction ID" value="UER00616"/>
</dbReference>
<dbReference type="GO" id="GO:0004609">
    <property type="term" value="F:phosphatidylserine decarboxylase activity"/>
    <property type="evidence" value="ECO:0007669"/>
    <property type="project" value="UniProtKB-UniRule"/>
</dbReference>
<dbReference type="GO" id="GO:0016540">
    <property type="term" value="P:protein autoprocessing"/>
    <property type="evidence" value="ECO:0007669"/>
    <property type="project" value="UniProtKB-UniRule"/>
</dbReference>
<evidence type="ECO:0000256" key="2">
    <source>
        <dbReference type="ARBA" id="ARBA00022516"/>
    </source>
</evidence>
<reference evidence="17" key="2">
    <citation type="journal article" date="2012" name="G3 (Bethesda)">
        <title>Pichia sorbitophila, an interspecies yeast hybrid reveals early steps of genome resolution following polyploidization.</title>
        <authorList>
            <person name="Leh Louis V."/>
            <person name="Despons L."/>
            <person name="Friedrich A."/>
            <person name="Martin T."/>
            <person name="Durrens P."/>
            <person name="Casaregola S."/>
            <person name="Neuveglise C."/>
            <person name="Fairhead C."/>
            <person name="Marck C."/>
            <person name="Cruz J.A."/>
            <person name="Straub M.L."/>
            <person name="Kugler V."/>
            <person name="Sacerdot C."/>
            <person name="Uzunov Z."/>
            <person name="Thierry A."/>
            <person name="Weiss S."/>
            <person name="Bleykasten C."/>
            <person name="De Montigny J."/>
            <person name="Jacques N."/>
            <person name="Jung P."/>
            <person name="Lemaire M."/>
            <person name="Mallet S."/>
            <person name="Morel G."/>
            <person name="Richard G.F."/>
            <person name="Sarkar A."/>
            <person name="Savel G."/>
            <person name="Schacherer J."/>
            <person name="Seret M.L."/>
            <person name="Talla E."/>
            <person name="Samson G."/>
            <person name="Jubin C."/>
            <person name="Poulain J."/>
            <person name="Vacherie B."/>
            <person name="Barbe V."/>
            <person name="Pelletier E."/>
            <person name="Sherman D.J."/>
            <person name="Westhof E."/>
            <person name="Weissenbach J."/>
            <person name="Baret P.V."/>
            <person name="Wincker P."/>
            <person name="Gaillardin C."/>
            <person name="Dujon B."/>
            <person name="Souciet J.L."/>
        </authorList>
    </citation>
    <scope>NUCLEOTIDE SEQUENCE [LARGE SCALE GENOMIC DNA]</scope>
    <source>
        <strain evidence="17">ATCC MYA-4447 / BCRC 22081 / CBS 7064 / NBRC 10061 / NRRL Y-12695</strain>
    </source>
</reference>
<evidence type="ECO:0000256" key="1">
    <source>
        <dbReference type="ARBA" id="ARBA00005189"/>
    </source>
</evidence>
<dbReference type="InParanoid" id="G8Y9Y0"/>
<keyword evidence="12" id="KW-0496">Mitochondrion</keyword>
<dbReference type="OrthoDB" id="4330at2759"/>
<evidence type="ECO:0000313" key="17">
    <source>
        <dbReference type="Proteomes" id="UP000005222"/>
    </source>
</evidence>
<feature type="region of interest" description="Disordered" evidence="13">
    <location>
        <begin position="494"/>
        <end position="518"/>
    </location>
</feature>
<dbReference type="STRING" id="559304.G8Y9Y0"/>
<evidence type="ECO:0000256" key="3">
    <source>
        <dbReference type="ARBA" id="ARBA00022692"/>
    </source>
</evidence>
<feature type="site" description="Cleavage (non-hydrolytic); by autocatalysis" evidence="12">
    <location>
        <begin position="569"/>
        <end position="570"/>
    </location>
</feature>
<feature type="transmembrane region" description="Helical" evidence="14">
    <location>
        <begin position="143"/>
        <end position="161"/>
    </location>
</feature>
<feature type="chain" id="PRO_5035010083" description="Phosphatidylserine decarboxylase 1 alpha chain" evidence="12">
    <location>
        <begin position="570"/>
        <end position="602"/>
    </location>
</feature>
<dbReference type="Pfam" id="PF02666">
    <property type="entry name" value="PS_Dcarbxylase"/>
    <property type="match status" value="2"/>
</dbReference>
<evidence type="ECO:0000256" key="8">
    <source>
        <dbReference type="ARBA" id="ARBA00023209"/>
    </source>
</evidence>
<keyword evidence="4 12" id="KW-0210">Decarboxylase</keyword>
<comment type="cofactor">
    <cofactor evidence="12">
        <name>pyruvate</name>
        <dbReference type="ChEBI" id="CHEBI:15361"/>
    </cofactor>
    <text evidence="12">Binds 1 pyruvoyl group covalently per subunit.</text>
</comment>
<comment type="subcellular location">
    <molecule>Phosphatidylserine decarboxylase 1 alpha chain</molecule>
    <subcellularLocation>
        <location evidence="12">Mitochondrion inner membrane</location>
        <topology evidence="12">Peripheral membrane protein</topology>
        <orientation evidence="12">Intermembrane side</orientation>
    </subcellularLocation>
    <text evidence="12">Anchored to the mitochondrial inner membrane through its interaction with the integral membrane beta chain.</text>
</comment>
<dbReference type="eggNOG" id="KOG2420">
    <property type="taxonomic scope" value="Eukaryota"/>
</dbReference>
<protein>
    <recommendedName>
        <fullName evidence="12">Phosphatidylserine decarboxylase proenzyme 1, mitochondrial</fullName>
        <ecNumber evidence="12">4.1.1.65</ecNumber>
    </recommendedName>
    <component>
        <recommendedName>
            <fullName evidence="12">Phosphatidylserine decarboxylase 1 beta chain</fullName>
        </recommendedName>
    </component>
    <component>
        <recommendedName>
            <fullName evidence="12">Phosphatidylserine decarboxylase 1 alpha chain</fullName>
        </recommendedName>
    </component>
</protein>
<feature type="active site" description="Charge relay system; for autoendoproteolytic cleavage activity" evidence="12">
    <location>
        <position position="266"/>
    </location>
</feature>
<evidence type="ECO:0000256" key="5">
    <source>
        <dbReference type="ARBA" id="ARBA00022989"/>
    </source>
</evidence>
<comment type="similarity">
    <text evidence="12">Belongs to the phosphatidylserine decarboxylase family. PSD-B subfamily. Eukaryotic type I sub-subfamily.</text>
</comment>
<keyword evidence="11 12" id="KW-0670">Pyruvate</keyword>
<keyword evidence="2 12" id="KW-0444">Lipid biosynthesis</keyword>
<proteinExistence type="inferred from homology"/>
<keyword evidence="12" id="KW-0999">Mitochondrion inner membrane</keyword>
<comment type="subcellular location">
    <molecule>Phosphatidylserine decarboxylase 1 beta chain</molecule>
    <subcellularLocation>
        <location evidence="12">Mitochondrion inner membrane</location>
        <topology evidence="12">Single-pass membrane protein</topology>
        <orientation evidence="12">Intermembrane side</orientation>
    </subcellularLocation>
</comment>
<dbReference type="PANTHER" id="PTHR10067:SF6">
    <property type="entry name" value="PHOSPHATIDYLSERINE DECARBOXYLASE PROENZYME, MITOCHONDRIAL"/>
    <property type="match status" value="1"/>
</dbReference>
<dbReference type="Proteomes" id="UP000005222">
    <property type="component" value="Chromosome K"/>
</dbReference>
<dbReference type="EMBL" id="FO082049">
    <property type="protein sequence ID" value="CCE83363.1"/>
    <property type="molecule type" value="Genomic_DNA"/>
</dbReference>
<evidence type="ECO:0000256" key="7">
    <source>
        <dbReference type="ARBA" id="ARBA00023136"/>
    </source>
</evidence>
<dbReference type="NCBIfam" id="TIGR00163">
    <property type="entry name" value="PS_decarb"/>
    <property type="match status" value="1"/>
</dbReference>
<keyword evidence="6 12" id="KW-0443">Lipid metabolism</keyword>
<keyword evidence="12" id="KW-0865">Zymogen</keyword>
<feature type="active site" description="Charge relay system; for autoendoproteolytic cleavage activity" evidence="12">
    <location>
        <position position="570"/>
    </location>
</feature>
<keyword evidence="5 12" id="KW-1133">Transmembrane helix</keyword>
<keyword evidence="7 12" id="KW-0472">Membrane</keyword>
<feature type="active site" description="Schiff-base intermediate with substrate; via pyruvic acid; for decarboxylase activity" evidence="12">
    <location>
        <position position="570"/>
    </location>
</feature>
<evidence type="ECO:0000256" key="12">
    <source>
        <dbReference type="HAMAP-Rule" id="MF_03208"/>
    </source>
</evidence>
<comment type="pathway">
    <text evidence="1">Lipid metabolism.</text>
</comment>
<evidence type="ECO:0000256" key="9">
    <source>
        <dbReference type="ARBA" id="ARBA00023239"/>
    </source>
</evidence>
<feature type="topological domain" description="Mitochondrial matrix" evidence="12">
    <location>
        <begin position="1"/>
        <end position="146"/>
    </location>
</feature>
<keyword evidence="17" id="KW-1185">Reference proteome</keyword>
<dbReference type="InterPro" id="IPR033177">
    <property type="entry name" value="PSD-B"/>
</dbReference>
<dbReference type="InterPro" id="IPR033661">
    <property type="entry name" value="PSD_type1_euk"/>
</dbReference>
<feature type="modified residue" description="Pyruvic acid (Ser); by autocatalysis" evidence="12">
    <location>
        <position position="570"/>
    </location>
</feature>
<feature type="active site" description="Charge relay system; for autoendoproteolytic cleavage activity" evidence="12">
    <location>
        <position position="413"/>
    </location>
</feature>
<reference evidence="15" key="1">
    <citation type="submission" date="2011-10" db="EMBL/GenBank/DDBJ databases">
        <authorList>
            <person name="Genoscope - CEA"/>
        </authorList>
    </citation>
    <scope>NUCLEOTIDE SEQUENCE</scope>
</reference>
<evidence type="ECO:0000313" key="15">
    <source>
        <dbReference type="EMBL" id="CCE83363.1"/>
    </source>
</evidence>
<feature type="compositionally biased region" description="Low complexity" evidence="13">
    <location>
        <begin position="495"/>
        <end position="506"/>
    </location>
</feature>
<evidence type="ECO:0000256" key="4">
    <source>
        <dbReference type="ARBA" id="ARBA00022793"/>
    </source>
</evidence>
<keyword evidence="10 12" id="KW-1208">Phospholipid metabolism</keyword>
<gene>
    <name evidence="15" type="primary">Piso0_003938</name>
    <name evidence="12" type="synonym">PSD1</name>
    <name evidence="15" type="ORF">GNLVRS01_PISO0K05884g</name>
    <name evidence="16" type="ORF">GNLVRS01_PISO0L05885g</name>
</gene>
<dbReference type="AlphaFoldDB" id="G8Y9Y0"/>
<dbReference type="EC" id="4.1.1.65" evidence="12"/>
<evidence type="ECO:0000313" key="16">
    <source>
        <dbReference type="EMBL" id="CCE84394.1"/>
    </source>
</evidence>
<evidence type="ECO:0000256" key="10">
    <source>
        <dbReference type="ARBA" id="ARBA00023264"/>
    </source>
</evidence>